<dbReference type="GO" id="GO:0009867">
    <property type="term" value="P:jasmonic acid mediated signaling pathway"/>
    <property type="evidence" value="ECO:0007669"/>
    <property type="project" value="TreeGrafter"/>
</dbReference>
<evidence type="ECO:0000313" key="7">
    <source>
        <dbReference type="EMBL" id="CAI9100409.1"/>
    </source>
</evidence>
<proteinExistence type="inferred from homology"/>
<feature type="compositionally biased region" description="Polar residues" evidence="5">
    <location>
        <begin position="478"/>
        <end position="490"/>
    </location>
</feature>
<dbReference type="Proteomes" id="UP001161247">
    <property type="component" value="Chromosome 3"/>
</dbReference>
<evidence type="ECO:0000256" key="2">
    <source>
        <dbReference type="ARBA" id="ARBA00006081"/>
    </source>
</evidence>
<dbReference type="AlphaFoldDB" id="A0AAV1CXQ1"/>
<dbReference type="GO" id="GO:0045892">
    <property type="term" value="P:negative regulation of DNA-templated transcription"/>
    <property type="evidence" value="ECO:0007669"/>
    <property type="project" value="TreeGrafter"/>
</dbReference>
<evidence type="ECO:0000256" key="3">
    <source>
        <dbReference type="ARBA" id="ARBA00023242"/>
    </source>
</evidence>
<dbReference type="Pfam" id="PF16135">
    <property type="entry name" value="TDBD"/>
    <property type="match status" value="1"/>
</dbReference>
<keyword evidence="3 4" id="KW-0539">Nucleus</keyword>
<feature type="region of interest" description="Disordered" evidence="5">
    <location>
        <begin position="464"/>
        <end position="490"/>
    </location>
</feature>
<dbReference type="PANTHER" id="PTHR31413">
    <property type="entry name" value="AFP HOMOLOG 2"/>
    <property type="match status" value="1"/>
</dbReference>
<evidence type="ECO:0000256" key="4">
    <source>
        <dbReference type="RuleBase" id="RU369029"/>
    </source>
</evidence>
<evidence type="ECO:0000313" key="8">
    <source>
        <dbReference type="Proteomes" id="UP001161247"/>
    </source>
</evidence>
<feature type="region of interest" description="Disordered" evidence="5">
    <location>
        <begin position="73"/>
        <end position="215"/>
    </location>
</feature>
<dbReference type="EMBL" id="OX459120">
    <property type="protein sequence ID" value="CAI9100409.1"/>
    <property type="molecule type" value="Genomic_DNA"/>
</dbReference>
<feature type="domain" description="Tify" evidence="6">
    <location>
        <begin position="445"/>
        <end position="475"/>
    </location>
</feature>
<comment type="similarity">
    <text evidence="2 4">Belongs to the Ninja family.</text>
</comment>
<evidence type="ECO:0000259" key="6">
    <source>
        <dbReference type="Pfam" id="PF16135"/>
    </source>
</evidence>
<dbReference type="InterPro" id="IPR031307">
    <property type="entry name" value="Ninja_fam"/>
</dbReference>
<feature type="compositionally biased region" description="Acidic residues" evidence="5">
    <location>
        <begin position="159"/>
        <end position="168"/>
    </location>
</feature>
<feature type="compositionally biased region" description="Basic and acidic residues" evidence="5">
    <location>
        <begin position="102"/>
        <end position="144"/>
    </location>
</feature>
<sequence>MDEDNRLELSLAPPTAGGDKTTKNKVGSSSDSKSDISDRDTKLINEFKQFLDGGNIQIHSGPVSQRVDSLKPENFFTNLPKNPDADTSKSINTGAFWAVNDRPTDGEENRTDTREKRKNVFGETSQPKKQEKESEHSDLQDKPRVSYISISTDAGSTADNEDVADSEAEASTSKRQPTQQDDVTERYAGGIQSDVRKDFHGNSESNGGEAGHKRFSISSEKDLKIGGISHSIQFPTQPVNIMNISQPLPGKDSNSSSASIRTSYSFPNIMQAVTSTSGERMGSQPVLPANVPLMVSYSSGQLPAVDKDNSRVMISHQQIHPSFISSLPINSVIPQKSSDSKQHEGKALDHHLANGQLLSAGTSSLREDNGKLTNSSSFRSRDVSDLPRTEGIPSEYSTIKPGIAADLKFGGSGSYPNLPWVSTTSPGPNGRTISGVTYRFSPTQIKIVCACHGVHMSPEEFVRHASEEPSNMDPGTGVLSTSNPATSAQS</sequence>
<feature type="compositionally biased region" description="Basic and acidic residues" evidence="5">
    <location>
        <begin position="379"/>
        <end position="388"/>
    </location>
</feature>
<dbReference type="GO" id="GO:0005634">
    <property type="term" value="C:nucleus"/>
    <property type="evidence" value="ECO:0007669"/>
    <property type="project" value="UniProtKB-SubCell"/>
</dbReference>
<protein>
    <recommendedName>
        <fullName evidence="4">Ninja-family protein</fullName>
    </recommendedName>
    <alternativeName>
        <fullName evidence="4">ABI-binding protein</fullName>
    </alternativeName>
</protein>
<comment type="function">
    <text evidence="4">Acts as a negative regulator of abscisic acid (ABA) response.</text>
</comment>
<name>A0AAV1CXQ1_OLDCO</name>
<feature type="region of interest" description="Disordered" evidence="5">
    <location>
        <begin position="1"/>
        <end position="40"/>
    </location>
</feature>
<reference evidence="7" key="1">
    <citation type="submission" date="2023-03" db="EMBL/GenBank/DDBJ databases">
        <authorList>
            <person name="Julca I."/>
        </authorList>
    </citation>
    <scope>NUCLEOTIDE SEQUENCE</scope>
</reference>
<feature type="compositionally biased region" description="Polar residues" evidence="5">
    <location>
        <begin position="148"/>
        <end position="158"/>
    </location>
</feature>
<dbReference type="InterPro" id="IPR032308">
    <property type="entry name" value="TDBD"/>
</dbReference>
<comment type="subcellular location">
    <subcellularLocation>
        <location evidence="1 4">Nucleus</location>
    </subcellularLocation>
</comment>
<gene>
    <name evidence="7" type="ORF">OLC1_LOCUS10242</name>
</gene>
<keyword evidence="8" id="KW-1185">Reference proteome</keyword>
<evidence type="ECO:0000256" key="1">
    <source>
        <dbReference type="ARBA" id="ARBA00004123"/>
    </source>
</evidence>
<organism evidence="7 8">
    <name type="scientific">Oldenlandia corymbosa var. corymbosa</name>
    <dbReference type="NCBI Taxonomy" id="529605"/>
    <lineage>
        <taxon>Eukaryota</taxon>
        <taxon>Viridiplantae</taxon>
        <taxon>Streptophyta</taxon>
        <taxon>Embryophyta</taxon>
        <taxon>Tracheophyta</taxon>
        <taxon>Spermatophyta</taxon>
        <taxon>Magnoliopsida</taxon>
        <taxon>eudicotyledons</taxon>
        <taxon>Gunneridae</taxon>
        <taxon>Pentapetalae</taxon>
        <taxon>asterids</taxon>
        <taxon>lamiids</taxon>
        <taxon>Gentianales</taxon>
        <taxon>Rubiaceae</taxon>
        <taxon>Rubioideae</taxon>
        <taxon>Spermacoceae</taxon>
        <taxon>Hedyotis-Oldenlandia complex</taxon>
        <taxon>Oldenlandia</taxon>
    </lineage>
</organism>
<feature type="region of interest" description="Disordered" evidence="5">
    <location>
        <begin position="359"/>
        <end position="397"/>
    </location>
</feature>
<dbReference type="PANTHER" id="PTHR31413:SF12">
    <property type="entry name" value="AFP HOMOLOG 2"/>
    <property type="match status" value="1"/>
</dbReference>
<feature type="compositionally biased region" description="Polar residues" evidence="5">
    <location>
        <begin position="169"/>
        <end position="181"/>
    </location>
</feature>
<evidence type="ECO:0000256" key="5">
    <source>
        <dbReference type="SAM" id="MobiDB-lite"/>
    </source>
</evidence>
<accession>A0AAV1CXQ1</accession>